<dbReference type="AlphaFoldDB" id="A0A485LXL4"/>
<dbReference type="EMBL" id="CAADRM010000045">
    <property type="protein sequence ID" value="VFU12491.1"/>
    <property type="molecule type" value="Genomic_DNA"/>
</dbReference>
<organism evidence="1">
    <name type="scientific">anaerobic digester metagenome</name>
    <dbReference type="NCBI Taxonomy" id="1263854"/>
    <lineage>
        <taxon>unclassified sequences</taxon>
        <taxon>metagenomes</taxon>
        <taxon>ecological metagenomes</taxon>
    </lineage>
</organism>
<proteinExistence type="predicted"/>
<accession>A0A485LXL4</accession>
<gene>
    <name evidence="1" type="ORF">SCFA_1390009</name>
</gene>
<protein>
    <submittedName>
        <fullName evidence="1">Uncharacterized protein</fullName>
    </submittedName>
</protein>
<reference evidence="1" key="1">
    <citation type="submission" date="2019-03" db="EMBL/GenBank/DDBJ databases">
        <authorList>
            <person name="Hao L."/>
        </authorList>
    </citation>
    <scope>NUCLEOTIDE SEQUENCE</scope>
</reference>
<name>A0A485LXL4_9ZZZZ</name>
<sequence>MNFFLQSSRRVQISHNDLPTVMLLNNNRQGTKVNVVWRRKSDYIPTACAGPAAEQGCRLFM</sequence>
<evidence type="ECO:0000313" key="1">
    <source>
        <dbReference type="EMBL" id="VFU12491.1"/>
    </source>
</evidence>